<evidence type="ECO:0000313" key="3">
    <source>
        <dbReference type="EMBL" id="KAL1613117.1"/>
    </source>
</evidence>
<dbReference type="PANTHER" id="PTHR46411:SF2">
    <property type="entry name" value="AAA+ ATPASE DOMAIN-CONTAINING PROTEIN"/>
    <property type="match status" value="1"/>
</dbReference>
<dbReference type="Pfam" id="PF23232">
    <property type="entry name" value="AAA_lid_13"/>
    <property type="match status" value="1"/>
</dbReference>
<dbReference type="SUPFAM" id="SSF52540">
    <property type="entry name" value="P-loop containing nucleoside triphosphate hydrolases"/>
    <property type="match status" value="1"/>
</dbReference>
<organism evidence="3 4">
    <name type="scientific">Paraconiothyrium brasiliense</name>
    <dbReference type="NCBI Taxonomy" id="300254"/>
    <lineage>
        <taxon>Eukaryota</taxon>
        <taxon>Fungi</taxon>
        <taxon>Dikarya</taxon>
        <taxon>Ascomycota</taxon>
        <taxon>Pezizomycotina</taxon>
        <taxon>Dothideomycetes</taxon>
        <taxon>Pleosporomycetidae</taxon>
        <taxon>Pleosporales</taxon>
        <taxon>Massarineae</taxon>
        <taxon>Didymosphaeriaceae</taxon>
        <taxon>Paraconiothyrium</taxon>
    </lineage>
</organism>
<reference evidence="3 4" key="1">
    <citation type="submission" date="2024-02" db="EMBL/GenBank/DDBJ databases">
        <title>De novo assembly and annotation of 12 fungi associated with fruit tree decline syndrome in Ontario, Canada.</title>
        <authorList>
            <person name="Sulman M."/>
            <person name="Ellouze W."/>
            <person name="Ilyukhin E."/>
        </authorList>
    </citation>
    <scope>NUCLEOTIDE SEQUENCE [LARGE SCALE GENOMIC DNA]</scope>
    <source>
        <strain evidence="3 4">M42-189</strain>
    </source>
</reference>
<feature type="compositionally biased region" description="Low complexity" evidence="1">
    <location>
        <begin position="223"/>
        <end position="248"/>
    </location>
</feature>
<dbReference type="EMBL" id="JAKJXO020000001">
    <property type="protein sequence ID" value="KAL1613117.1"/>
    <property type="molecule type" value="Genomic_DNA"/>
</dbReference>
<feature type="region of interest" description="Disordered" evidence="1">
    <location>
        <begin position="218"/>
        <end position="308"/>
    </location>
</feature>
<comment type="caution">
    <text evidence="3">The sequence shown here is derived from an EMBL/GenBank/DDBJ whole genome shotgun (WGS) entry which is preliminary data.</text>
</comment>
<name>A0ABR3S934_9PLEO</name>
<dbReference type="PANTHER" id="PTHR46411">
    <property type="entry name" value="FAMILY ATPASE, PUTATIVE-RELATED"/>
    <property type="match status" value="1"/>
</dbReference>
<evidence type="ECO:0000259" key="2">
    <source>
        <dbReference type="Pfam" id="PF23232"/>
    </source>
</evidence>
<accession>A0ABR3S934</accession>
<protein>
    <recommendedName>
        <fullName evidence="2">AAA+ ATPase lid domain-containing protein</fullName>
    </recommendedName>
</protein>
<feature type="region of interest" description="Disordered" evidence="1">
    <location>
        <begin position="323"/>
        <end position="346"/>
    </location>
</feature>
<gene>
    <name evidence="3" type="ORF">SLS60_001349</name>
</gene>
<sequence length="366" mass="41094">MIFLRLMEYYSGILFLTTNRVGDFDEAFTSRIHVSLYYPALNQEKTVKVFTINLDMIEDRFKRKGRVIKIERMEIGGFAAQYFTGHANARWNGRQIRNACQTALALAEFEAQGNSLQETEDRNLVVRLNVKHFEIVRDAYLEFTKYMHDLYGTYAARRAKESKLRAIVIDENANVVASQNLDGTNADPKTAFYLASRNPSGRATSHVPQQSIQIPLDQQHGRYQQQSSTFGTQQPQFQSQQYQPSQYQPQPPYNQPQQQPPLDQNWGQQPRNSGGFGAEPQHEGQFQGSTPRPQQASPSPNRQQQAQTNPPLLDENIRSMYAASGQPGYDQTAPGASGGNRGPSWNCPSCGNLHSGSRSGYCSACG</sequence>
<dbReference type="InterPro" id="IPR056599">
    <property type="entry name" value="AAA_lid_fung"/>
</dbReference>
<keyword evidence="4" id="KW-1185">Reference proteome</keyword>
<proteinExistence type="predicted"/>
<dbReference type="InterPro" id="IPR027417">
    <property type="entry name" value="P-loop_NTPase"/>
</dbReference>
<dbReference type="Proteomes" id="UP001521785">
    <property type="component" value="Unassembled WGS sequence"/>
</dbReference>
<evidence type="ECO:0000313" key="4">
    <source>
        <dbReference type="Proteomes" id="UP001521785"/>
    </source>
</evidence>
<evidence type="ECO:0000256" key="1">
    <source>
        <dbReference type="SAM" id="MobiDB-lite"/>
    </source>
</evidence>
<feature type="compositionally biased region" description="Polar residues" evidence="1">
    <location>
        <begin position="284"/>
        <end position="308"/>
    </location>
</feature>
<feature type="domain" description="AAA+ ATPase lid" evidence="2">
    <location>
        <begin position="42"/>
        <end position="151"/>
    </location>
</feature>